<accession>A0A8C7PXB5</accession>
<keyword evidence="6" id="KW-0472">Membrane</keyword>
<dbReference type="GeneTree" id="ENSGT00940000154482"/>
<evidence type="ECO:0000256" key="21">
    <source>
        <dbReference type="RuleBase" id="RU000676"/>
    </source>
</evidence>
<comment type="catalytic activity">
    <reaction evidence="12">
        <text>3-iodo-L-thyronine + iodide + A + H(+) = 3,3'-diiodo-L-thyronine + AH2</text>
        <dbReference type="Rhea" id="RHEA:83783"/>
        <dbReference type="ChEBI" id="CHEBI:13193"/>
        <dbReference type="ChEBI" id="CHEBI:15378"/>
        <dbReference type="ChEBI" id="CHEBI:16382"/>
        <dbReference type="ChEBI" id="CHEBI:17499"/>
        <dbReference type="ChEBI" id="CHEBI:176514"/>
        <dbReference type="ChEBI" id="CHEBI:232627"/>
    </reaction>
    <physiologicalReaction direction="right-to-left" evidence="12">
        <dbReference type="Rhea" id="RHEA:83785"/>
    </physiologicalReaction>
</comment>
<dbReference type="PANTHER" id="PTHR11781:SF22">
    <property type="entry name" value="TYPE I IODOTHYRONINE DEIODINASE"/>
    <property type="match status" value="1"/>
</dbReference>
<evidence type="ECO:0000256" key="15">
    <source>
        <dbReference type="ARBA" id="ARBA00093210"/>
    </source>
</evidence>
<comment type="catalytic activity">
    <reaction evidence="16">
        <text>3,3'-diiodothyronamine + iodide + A + H(+) = 3,3',5-triiodothyronamine + AH2</text>
        <dbReference type="Rhea" id="RHEA:83811"/>
        <dbReference type="ChEBI" id="CHEBI:13193"/>
        <dbReference type="ChEBI" id="CHEBI:15378"/>
        <dbReference type="ChEBI" id="CHEBI:16382"/>
        <dbReference type="ChEBI" id="CHEBI:17499"/>
        <dbReference type="ChEBI" id="CHEBI:233341"/>
        <dbReference type="ChEBI" id="CHEBI:233426"/>
    </reaction>
    <physiologicalReaction direction="right-to-left" evidence="16">
        <dbReference type="Rhea" id="RHEA:83813"/>
    </physiologicalReaction>
</comment>
<comment type="catalytic activity">
    <reaction evidence="8">
        <text>3,3',5'-triiodo-L-thyronine + iodide + A + H(+) = L-thyroxine + AH2</text>
        <dbReference type="Rhea" id="RHEA:18897"/>
        <dbReference type="ChEBI" id="CHEBI:13193"/>
        <dbReference type="ChEBI" id="CHEBI:15378"/>
        <dbReference type="ChEBI" id="CHEBI:16382"/>
        <dbReference type="ChEBI" id="CHEBI:17499"/>
        <dbReference type="ChEBI" id="CHEBI:57261"/>
        <dbReference type="ChEBI" id="CHEBI:58448"/>
        <dbReference type="EC" id="1.21.99.3"/>
    </reaction>
    <physiologicalReaction direction="right-to-left" evidence="8">
        <dbReference type="Rhea" id="RHEA:18899"/>
    </physiologicalReaction>
</comment>
<evidence type="ECO:0000256" key="1">
    <source>
        <dbReference type="ARBA" id="ARBA00004370"/>
    </source>
</evidence>
<evidence type="ECO:0000256" key="20">
    <source>
        <dbReference type="ARBA" id="ARBA00093269"/>
    </source>
</evidence>
<evidence type="ECO:0000256" key="19">
    <source>
        <dbReference type="ARBA" id="ARBA00093242"/>
    </source>
</evidence>
<reference evidence="22" key="1">
    <citation type="submission" date="2020-07" db="EMBL/GenBank/DDBJ databases">
        <title>A long reads based de novo assembly of the rainbow trout Arlee double haploid line genome.</title>
        <authorList>
            <person name="Gao G."/>
            <person name="Palti Y."/>
        </authorList>
    </citation>
    <scope>NUCLEOTIDE SEQUENCE [LARGE SCALE GENOMIC DNA]</scope>
</reference>
<dbReference type="Proteomes" id="UP000694395">
    <property type="component" value="Chromosome 5"/>
</dbReference>
<dbReference type="InterPro" id="IPR000643">
    <property type="entry name" value="Iodothyronine_deiodinase"/>
</dbReference>
<keyword evidence="5 21" id="KW-0560">Oxidoreductase</keyword>
<evidence type="ECO:0000256" key="3">
    <source>
        <dbReference type="ARBA" id="ARBA00022534"/>
    </source>
</evidence>
<evidence type="ECO:0000256" key="6">
    <source>
        <dbReference type="ARBA" id="ARBA00023136"/>
    </source>
</evidence>
<dbReference type="RefSeq" id="XP_021459026.2">
    <property type="nucleotide sequence ID" value="XM_021603351.2"/>
</dbReference>
<evidence type="ECO:0000256" key="7">
    <source>
        <dbReference type="ARBA" id="ARBA00050376"/>
    </source>
</evidence>
<sequence>MILIWKWFIYLSMPCLFCFAFMQFVFLTLLNLISRSLTKKLILKMGEKVTMTQNPKFKYEDWGPTFMSWNFVKTILGHMWTNVGQEAFVGNNAPDSPVITLDGKITSIYNYLKDNRPLVLSFGSCTCPPFMYKLCEFKQLVKDFGDVADFLVVYVAEAHSTDGWVFANNFDITKHRNQEERLAAAQFLVKEDPLCPIVVDEMKDTTASKYGAIPERLYVLQAGKVVYKGKIGPRGYSPEEVRSFLEKMK</sequence>
<comment type="catalytic activity">
    <reaction evidence="19">
        <text>3-iodothyronamine + iodide + A + H(+) = 3,3'-diiodothyronamine + AH2</text>
        <dbReference type="Rhea" id="RHEA:83827"/>
        <dbReference type="ChEBI" id="CHEBI:13193"/>
        <dbReference type="ChEBI" id="CHEBI:15378"/>
        <dbReference type="ChEBI" id="CHEBI:16382"/>
        <dbReference type="ChEBI" id="CHEBI:17499"/>
        <dbReference type="ChEBI" id="CHEBI:231647"/>
        <dbReference type="ChEBI" id="CHEBI:233341"/>
    </reaction>
    <physiologicalReaction direction="right-to-left" evidence="19">
        <dbReference type="Rhea" id="RHEA:83829"/>
    </physiologicalReaction>
</comment>
<comment type="catalytic activity">
    <reaction evidence="7">
        <text>3,3'-diiodo-L-thyronine + iodide + A + H(+) = 3,3',5-triiodo-L-thyronine + AH2</text>
        <dbReference type="Rhea" id="RHEA:82571"/>
        <dbReference type="ChEBI" id="CHEBI:13193"/>
        <dbReference type="ChEBI" id="CHEBI:15378"/>
        <dbReference type="ChEBI" id="CHEBI:16382"/>
        <dbReference type="ChEBI" id="CHEBI:17499"/>
        <dbReference type="ChEBI" id="CHEBI:176514"/>
        <dbReference type="ChEBI" id="CHEBI:533015"/>
    </reaction>
    <physiologicalReaction direction="right-to-left" evidence="7">
        <dbReference type="Rhea" id="RHEA:82573"/>
    </physiologicalReaction>
</comment>
<keyword evidence="4 21" id="KW-0712">Selenocysteine</keyword>
<evidence type="ECO:0000256" key="16">
    <source>
        <dbReference type="ARBA" id="ARBA00093211"/>
    </source>
</evidence>
<dbReference type="Ensembl" id="ENSOMYT00000031018.2">
    <property type="protein sequence ID" value="ENSOMYP00000028402.2"/>
    <property type="gene ID" value="ENSOMYG00000013335.2"/>
</dbReference>
<evidence type="ECO:0000256" key="11">
    <source>
        <dbReference type="ARBA" id="ARBA00093185"/>
    </source>
</evidence>
<comment type="catalytic activity">
    <reaction evidence="18">
        <text>3,3'-diiodothyronamine + iodide + A + H(+) = 3,3',5'-triiodothyronamine + AH2</text>
        <dbReference type="Rhea" id="RHEA:83795"/>
        <dbReference type="ChEBI" id="CHEBI:13193"/>
        <dbReference type="ChEBI" id="CHEBI:15378"/>
        <dbReference type="ChEBI" id="CHEBI:16382"/>
        <dbReference type="ChEBI" id="CHEBI:17499"/>
        <dbReference type="ChEBI" id="CHEBI:233341"/>
        <dbReference type="ChEBI" id="CHEBI:233343"/>
    </reaction>
    <physiologicalReaction direction="right-to-left" evidence="18">
        <dbReference type="Rhea" id="RHEA:83797"/>
    </physiologicalReaction>
</comment>
<dbReference type="GO" id="GO:0061074">
    <property type="term" value="P:regulation of neural retina development"/>
    <property type="evidence" value="ECO:0007669"/>
    <property type="project" value="Ensembl"/>
</dbReference>
<dbReference type="Pfam" id="PF00837">
    <property type="entry name" value="T4_deiodinase"/>
    <property type="match status" value="1"/>
</dbReference>
<dbReference type="PROSITE" id="PS51352">
    <property type="entry name" value="THIOREDOXIN_2"/>
    <property type="match status" value="1"/>
</dbReference>
<dbReference type="AlphaFoldDB" id="A0A8C7PXB5"/>
<evidence type="ECO:0000256" key="14">
    <source>
        <dbReference type="ARBA" id="ARBA00093206"/>
    </source>
</evidence>
<evidence type="ECO:0000256" key="18">
    <source>
        <dbReference type="ARBA" id="ARBA00093236"/>
    </source>
</evidence>
<comment type="function">
    <text evidence="21">Responsible for the deiodination of T4 (3,5,3',5'-tetraiodothyronine).</text>
</comment>
<keyword evidence="23" id="KW-1185">Reference proteome</keyword>
<evidence type="ECO:0000256" key="8">
    <source>
        <dbReference type="ARBA" id="ARBA00051947"/>
    </source>
</evidence>
<proteinExistence type="inferred from homology"/>
<evidence type="ECO:0000256" key="13">
    <source>
        <dbReference type="ARBA" id="ARBA00093202"/>
    </source>
</evidence>
<comment type="catalytic activity">
    <reaction evidence="20">
        <text>3-iodo-L-thyronine + iodide + A + H(+) = 3,5-diiodo-L-thyronine + AH2</text>
        <dbReference type="Rhea" id="RHEA:82895"/>
        <dbReference type="ChEBI" id="CHEBI:13193"/>
        <dbReference type="ChEBI" id="CHEBI:15378"/>
        <dbReference type="ChEBI" id="CHEBI:16382"/>
        <dbReference type="ChEBI" id="CHEBI:17499"/>
        <dbReference type="ChEBI" id="CHEBI:232626"/>
        <dbReference type="ChEBI" id="CHEBI:232627"/>
    </reaction>
    <physiologicalReaction direction="right-to-left" evidence="20">
        <dbReference type="Rhea" id="RHEA:82897"/>
    </physiologicalReaction>
</comment>
<dbReference type="GO" id="GO:0033798">
    <property type="term" value="F:thyroxine 5-deiodinase activity"/>
    <property type="evidence" value="ECO:0007669"/>
    <property type="project" value="UniProtKB-EC"/>
</dbReference>
<reference evidence="22" key="2">
    <citation type="submission" date="2025-08" db="UniProtKB">
        <authorList>
            <consortium name="Ensembl"/>
        </authorList>
    </citation>
    <scope>IDENTIFICATION</scope>
</reference>
<evidence type="ECO:0000256" key="10">
    <source>
        <dbReference type="ARBA" id="ARBA00052767"/>
    </source>
</evidence>
<dbReference type="InterPro" id="IPR008261">
    <property type="entry name" value="Iodothyronine_deiodinase_AS"/>
</dbReference>
<evidence type="ECO:0000256" key="5">
    <source>
        <dbReference type="ARBA" id="ARBA00023002"/>
    </source>
</evidence>
<evidence type="ECO:0000256" key="9">
    <source>
        <dbReference type="ARBA" id="ARBA00052421"/>
    </source>
</evidence>
<dbReference type="GeneID" id="110524052"/>
<evidence type="ECO:0000313" key="22">
    <source>
        <dbReference type="Ensembl" id="ENSOMYP00000028402.2"/>
    </source>
</evidence>
<evidence type="ECO:0000256" key="12">
    <source>
        <dbReference type="ARBA" id="ARBA00093186"/>
    </source>
</evidence>
<name>A0A8C7PXB5_ONCMY</name>
<comment type="subcellular location">
    <subcellularLocation>
        <location evidence="1">Membrane</location>
    </subcellularLocation>
</comment>
<evidence type="ECO:0000256" key="17">
    <source>
        <dbReference type="ARBA" id="ARBA00093219"/>
    </source>
</evidence>
<comment type="catalytic activity">
    <reaction evidence="9">
        <text>3'-iodo-L-thyronine + iodide + A + H(+) = 3',5'-diiodo-L-thyronine + AH2</text>
        <dbReference type="Rhea" id="RHEA:82899"/>
        <dbReference type="ChEBI" id="CHEBI:13193"/>
        <dbReference type="ChEBI" id="CHEBI:15378"/>
        <dbReference type="ChEBI" id="CHEBI:16382"/>
        <dbReference type="ChEBI" id="CHEBI:17499"/>
        <dbReference type="ChEBI" id="CHEBI:195762"/>
        <dbReference type="ChEBI" id="CHEBI:232695"/>
    </reaction>
    <physiologicalReaction direction="right-to-left" evidence="9">
        <dbReference type="Rhea" id="RHEA:82901"/>
    </physiologicalReaction>
</comment>
<dbReference type="SUPFAM" id="SSF52833">
    <property type="entry name" value="Thioredoxin-like"/>
    <property type="match status" value="1"/>
</dbReference>
<comment type="catalytic activity">
    <reaction evidence="14">
        <text>3,3'-diiodo-L-thyronine sulfate + iodide + A + H(+) = 3,3',5-triiodo-L-thyronine sulfate + AH2</text>
        <dbReference type="Rhea" id="RHEA:83751"/>
        <dbReference type="ChEBI" id="CHEBI:13193"/>
        <dbReference type="ChEBI" id="CHEBI:15378"/>
        <dbReference type="ChEBI" id="CHEBI:16382"/>
        <dbReference type="ChEBI" id="CHEBI:17499"/>
        <dbReference type="ChEBI" id="CHEBI:176511"/>
        <dbReference type="ChEBI" id="CHEBI:176515"/>
    </reaction>
    <physiologicalReaction direction="right-to-left" evidence="14">
        <dbReference type="Rhea" id="RHEA:83753"/>
    </physiologicalReaction>
</comment>
<dbReference type="GO" id="GO:0042404">
    <property type="term" value="P:thyroid hormone catabolic process"/>
    <property type="evidence" value="ECO:0007669"/>
    <property type="project" value="UniProtKB-ARBA"/>
</dbReference>
<dbReference type="InterPro" id="IPR013766">
    <property type="entry name" value="Thioredoxin_domain"/>
</dbReference>
<dbReference type="GO" id="GO:0042446">
    <property type="term" value="P:hormone biosynthetic process"/>
    <property type="evidence" value="ECO:0007669"/>
    <property type="project" value="UniProtKB-KW"/>
</dbReference>
<comment type="catalytic activity">
    <reaction evidence="10">
        <text>3,3'-diiodo-L-thyronine + iodide + A + H(+) = 3,3',5'-triiodo-L-thyronine + AH2</text>
        <dbReference type="Rhea" id="RHEA:82575"/>
        <dbReference type="ChEBI" id="CHEBI:13193"/>
        <dbReference type="ChEBI" id="CHEBI:15378"/>
        <dbReference type="ChEBI" id="CHEBI:16382"/>
        <dbReference type="ChEBI" id="CHEBI:17499"/>
        <dbReference type="ChEBI" id="CHEBI:57261"/>
        <dbReference type="ChEBI" id="CHEBI:176514"/>
    </reaction>
    <physiologicalReaction direction="right-to-left" evidence="10">
        <dbReference type="Rhea" id="RHEA:82577"/>
    </physiologicalReaction>
</comment>
<keyword evidence="3 21" id="KW-0893">Thyroid hormones biosynthesis</keyword>
<protein>
    <recommendedName>
        <fullName evidence="21">Iodothyronine deiodinase</fullName>
    </recommendedName>
</protein>
<dbReference type="GO" id="GO:0005789">
    <property type="term" value="C:endoplasmic reticulum membrane"/>
    <property type="evidence" value="ECO:0007669"/>
    <property type="project" value="UniProtKB-SubCell"/>
</dbReference>
<comment type="catalytic activity">
    <reaction evidence="17">
        <text>3,3'-diiodo-L-thyronine sulfate + iodide + A + H(+) = 3,3',5'-triiodo-L-thyronine sulfate + AH2</text>
        <dbReference type="Rhea" id="RHEA:83831"/>
        <dbReference type="ChEBI" id="CHEBI:13193"/>
        <dbReference type="ChEBI" id="CHEBI:15378"/>
        <dbReference type="ChEBI" id="CHEBI:16382"/>
        <dbReference type="ChEBI" id="CHEBI:17499"/>
        <dbReference type="ChEBI" id="CHEBI:176513"/>
        <dbReference type="ChEBI" id="CHEBI:176515"/>
    </reaction>
    <physiologicalReaction direction="right-to-left" evidence="17">
        <dbReference type="Rhea" id="RHEA:83833"/>
    </physiologicalReaction>
</comment>
<evidence type="ECO:0000256" key="2">
    <source>
        <dbReference type="ARBA" id="ARBA00010153"/>
    </source>
</evidence>
<reference evidence="22" key="3">
    <citation type="submission" date="2025-09" db="UniProtKB">
        <authorList>
            <consortium name="Ensembl"/>
        </authorList>
    </citation>
    <scope>IDENTIFICATION</scope>
</reference>
<evidence type="ECO:0000256" key="4">
    <source>
        <dbReference type="ARBA" id="ARBA00022933"/>
    </source>
</evidence>
<dbReference type="PIRSF" id="PIRSF001330">
    <property type="entry name" value="IOD"/>
    <property type="match status" value="1"/>
</dbReference>
<dbReference type="InterPro" id="IPR036249">
    <property type="entry name" value="Thioredoxin-like_sf"/>
</dbReference>
<dbReference type="PROSITE" id="PS01205">
    <property type="entry name" value="T4_DEIODINASE"/>
    <property type="match status" value="1"/>
</dbReference>
<evidence type="ECO:0000313" key="23">
    <source>
        <dbReference type="Proteomes" id="UP000694395"/>
    </source>
</evidence>
<dbReference type="Gene3D" id="3.40.30.10">
    <property type="entry name" value="Glutaredoxin"/>
    <property type="match status" value="1"/>
</dbReference>
<comment type="catalytic activity">
    <reaction evidence="13">
        <text>3,3',5'-triiodo-L-thyronine sulfate + iodide + A + H(+) = L-thyroxine sulfate + AH2</text>
        <dbReference type="Rhea" id="RHEA:83835"/>
        <dbReference type="ChEBI" id="CHEBI:13193"/>
        <dbReference type="ChEBI" id="CHEBI:15378"/>
        <dbReference type="ChEBI" id="CHEBI:16382"/>
        <dbReference type="ChEBI" id="CHEBI:17499"/>
        <dbReference type="ChEBI" id="CHEBI:176512"/>
        <dbReference type="ChEBI" id="CHEBI:176513"/>
    </reaction>
    <physiologicalReaction direction="right-to-left" evidence="13">
        <dbReference type="Rhea" id="RHEA:83837"/>
    </physiologicalReaction>
</comment>
<dbReference type="PANTHER" id="PTHR11781">
    <property type="entry name" value="IODOTHYRONINE DEIODINASE"/>
    <property type="match status" value="1"/>
</dbReference>
<comment type="similarity">
    <text evidence="2 21">Belongs to the iodothyronine deiodinase family.</text>
</comment>
<dbReference type="GO" id="GO:0004800">
    <property type="term" value="F:thyroxine 5'-deiodinase activity"/>
    <property type="evidence" value="ECO:0007669"/>
    <property type="project" value="InterPro"/>
</dbReference>
<organism evidence="22 23">
    <name type="scientific">Oncorhynchus mykiss</name>
    <name type="common">Rainbow trout</name>
    <name type="synonym">Salmo gairdneri</name>
    <dbReference type="NCBI Taxonomy" id="8022"/>
    <lineage>
        <taxon>Eukaryota</taxon>
        <taxon>Metazoa</taxon>
        <taxon>Chordata</taxon>
        <taxon>Craniata</taxon>
        <taxon>Vertebrata</taxon>
        <taxon>Euteleostomi</taxon>
        <taxon>Actinopterygii</taxon>
        <taxon>Neopterygii</taxon>
        <taxon>Teleostei</taxon>
        <taxon>Protacanthopterygii</taxon>
        <taxon>Salmoniformes</taxon>
        <taxon>Salmonidae</taxon>
        <taxon>Salmoninae</taxon>
        <taxon>Oncorhynchus</taxon>
    </lineage>
</organism>
<comment type="catalytic activity">
    <reaction evidence="15">
        <text>3'-iodothyronamine + iodide + A + H(+) = 3',5'-diiodothyronamine + AH2</text>
        <dbReference type="Rhea" id="RHEA:83803"/>
        <dbReference type="ChEBI" id="CHEBI:13193"/>
        <dbReference type="ChEBI" id="CHEBI:15378"/>
        <dbReference type="ChEBI" id="CHEBI:16382"/>
        <dbReference type="ChEBI" id="CHEBI:17499"/>
        <dbReference type="ChEBI" id="CHEBI:233339"/>
        <dbReference type="ChEBI" id="CHEBI:233342"/>
    </reaction>
    <physiologicalReaction direction="right-to-left" evidence="15">
        <dbReference type="Rhea" id="RHEA:83805"/>
    </physiologicalReaction>
</comment>
<comment type="catalytic activity">
    <reaction evidence="11">
        <text>3-iodothyronamine + iodide + A + H(+) = 3,5-diiodothyronamine + AH2</text>
        <dbReference type="Rhea" id="RHEA:83823"/>
        <dbReference type="ChEBI" id="CHEBI:13193"/>
        <dbReference type="ChEBI" id="CHEBI:15378"/>
        <dbReference type="ChEBI" id="CHEBI:16382"/>
        <dbReference type="ChEBI" id="CHEBI:17499"/>
        <dbReference type="ChEBI" id="CHEBI:231647"/>
        <dbReference type="ChEBI" id="CHEBI:233340"/>
    </reaction>
    <physiologicalReaction direction="right-to-left" evidence="11">
        <dbReference type="Rhea" id="RHEA:83825"/>
    </physiologicalReaction>
</comment>